<protein>
    <submittedName>
        <fullName evidence="1">SsDNA-specific exonuclease</fullName>
    </submittedName>
</protein>
<proteinExistence type="predicted"/>
<dbReference type="GO" id="GO:0004527">
    <property type="term" value="F:exonuclease activity"/>
    <property type="evidence" value="ECO:0007669"/>
    <property type="project" value="UniProtKB-KW"/>
</dbReference>
<name>A0A8S5T1R4_9CAUD</name>
<sequence length="509" mass="58536">MSGIRNIKQLAKKYKKAEIYFHIDLDGVTSALAMKEYLKKYDIEVVAAHKVNYGDGEYNIPAPEEGNMGVMVDFSHGKKFIQIHTDHHQSQIVYDGSSTHFRHSKSNASTISSIIGSGIFSADDEKAIDMIDSASFNEYNIMPEEVGNAVFKFDKNENHLQRHLKMALACNKLLLTYKNKNAWLSNLVLQCSPSLVSIYKQLIDWIDTNNKEDSRWYKKPEEINENVEAYFNDQKSKSQITDDYNIIDILKNGQLCLNGDCIVQVGGGNMKKVGSYERYTAFRIFPQAKFFIMIWDEMGMMQVSRNPWNPNVDDKIDLGKIVLNDMFLEQYAKSHWLKDKTVSLLAIKAEFEKGIEVEKEKLLIGFNMVDFDSNFPNCGKEFDVDIDNKIGISMGLRMSKYWCENMNPARAEQSMRMIKFMNNQRVSLINLIEKMSGGHKAITNLVGFNLLNRQIQIDMALSKNDNPFRPLTREERNRINEEKNGEDTYILKFMKAFSKDVVKKLNAPN</sequence>
<keyword evidence="1" id="KW-0378">Hydrolase</keyword>
<keyword evidence="1" id="KW-0269">Exonuclease</keyword>
<reference evidence="1" key="1">
    <citation type="journal article" date="2021" name="Proc. Natl. Acad. Sci. U.S.A.">
        <title>A Catalog of Tens of Thousands of Viruses from Human Metagenomes Reveals Hidden Associations with Chronic Diseases.</title>
        <authorList>
            <person name="Tisza M.J."/>
            <person name="Buck C.B."/>
        </authorList>
    </citation>
    <scope>NUCLEOTIDE SEQUENCE</scope>
    <source>
        <strain evidence="1">CtWb16</strain>
    </source>
</reference>
<keyword evidence="1" id="KW-0540">Nuclease</keyword>
<accession>A0A8S5T1R4</accession>
<dbReference type="InterPro" id="IPR038763">
    <property type="entry name" value="DHH_sf"/>
</dbReference>
<dbReference type="SUPFAM" id="SSF64182">
    <property type="entry name" value="DHH phosphoesterases"/>
    <property type="match status" value="1"/>
</dbReference>
<dbReference type="EMBL" id="BK032721">
    <property type="protein sequence ID" value="DAF56730.1"/>
    <property type="molecule type" value="Genomic_DNA"/>
</dbReference>
<organism evidence="1">
    <name type="scientific">Myoviridae sp. ctWb16</name>
    <dbReference type="NCBI Taxonomy" id="2827690"/>
    <lineage>
        <taxon>Viruses</taxon>
        <taxon>Duplodnaviria</taxon>
        <taxon>Heunggongvirae</taxon>
        <taxon>Uroviricota</taxon>
        <taxon>Caudoviricetes</taxon>
    </lineage>
</organism>
<evidence type="ECO:0000313" key="1">
    <source>
        <dbReference type="EMBL" id="DAF56730.1"/>
    </source>
</evidence>